<feature type="compositionally biased region" description="Low complexity" evidence="1">
    <location>
        <begin position="67"/>
        <end position="76"/>
    </location>
</feature>
<name>A0A290PZV0_9LACT</name>
<evidence type="ECO:0000256" key="1">
    <source>
        <dbReference type="SAM" id="MobiDB-lite"/>
    </source>
</evidence>
<dbReference type="Pfam" id="PF03793">
    <property type="entry name" value="PASTA"/>
    <property type="match status" value="2"/>
</dbReference>
<dbReference type="InterPro" id="IPR005543">
    <property type="entry name" value="PASTA_dom"/>
</dbReference>
<protein>
    <submittedName>
        <fullName evidence="3">PASTA domain-containing protein</fullName>
    </submittedName>
</protein>
<feature type="region of interest" description="Disordered" evidence="1">
    <location>
        <begin position="29"/>
        <end position="79"/>
    </location>
</feature>
<reference evidence="3 4" key="1">
    <citation type="submission" date="2019-12" db="EMBL/GenBank/DDBJ databases">
        <title>Whole genome sequences of Lactococcus raffinolactis strains isolated from sewage.</title>
        <authorList>
            <person name="Ybazeta G."/>
            <person name="Ross M."/>
            <person name="Brabant-Kirwan D."/>
            <person name="Saleh M."/>
            <person name="Dillon J.A."/>
            <person name="Splinter K."/>
            <person name="Nokhbeh R."/>
        </authorList>
    </citation>
    <scope>NUCLEOTIDE SEQUENCE [LARGE SCALE GENOMIC DNA]</scope>
    <source>
        <strain evidence="3 4">Lr_19_14</strain>
    </source>
</reference>
<gene>
    <name evidence="3" type="ORF">GU334_02475</name>
</gene>
<dbReference type="Proteomes" id="UP000501558">
    <property type="component" value="Chromosome"/>
</dbReference>
<evidence type="ECO:0000313" key="4">
    <source>
        <dbReference type="Proteomes" id="UP000501558"/>
    </source>
</evidence>
<dbReference type="PROSITE" id="PS51178">
    <property type="entry name" value="PASTA"/>
    <property type="match status" value="2"/>
</dbReference>
<feature type="transmembrane region" description="Helical" evidence="2">
    <location>
        <begin position="99"/>
        <end position="117"/>
    </location>
</feature>
<dbReference type="EMBL" id="CP047628">
    <property type="protein sequence ID" value="QIW57853.1"/>
    <property type="molecule type" value="Genomic_DNA"/>
</dbReference>
<keyword evidence="4" id="KW-1185">Reference proteome</keyword>
<dbReference type="CDD" id="cd06577">
    <property type="entry name" value="PASTA_pknB"/>
    <property type="match status" value="2"/>
</dbReference>
<proteinExistence type="predicted"/>
<organism evidence="3 4">
    <name type="scientific">Pseudolactococcus raffinolactis</name>
    <dbReference type="NCBI Taxonomy" id="1366"/>
    <lineage>
        <taxon>Bacteria</taxon>
        <taxon>Bacillati</taxon>
        <taxon>Bacillota</taxon>
        <taxon>Bacilli</taxon>
        <taxon>Lactobacillales</taxon>
        <taxon>Streptococcaceae</taxon>
        <taxon>Pseudolactococcus</taxon>
    </lineage>
</organism>
<dbReference type="AlphaFoldDB" id="A0A290PZV0"/>
<sequence length="469" mass="52221">MSDFLSNFTNDKYKKTVADHQDVASDVETTVSEVDTSSFEQTASETFEATTEVGNELSENEIDSDSESTSTNLTTSTHEEDDLLVKDQSFAKKQKMKRGIIACVSILAVIGISWFYYGQTHIKVPDFIGKSVSTAQTWADEHKVKLDVSRVYNFDEKVNQVIKATDKNRTISKKKTVKLTVSLGADPKEKIKLPDFSKMPVAETRDFIKKNKLENTSVQLEYSETIAKDTYLKQTFANQTVTLETFKREDNLTLYYSKGKEPITQNIDVPDFLSQTKEQIKTWSKDKGVKVTFETEGSETIEADKVISQSVAKGQKVSKADTITIKLSLGKPMIVPDFSQFTFDESSGAAKNLPVISKQVYSDNIPYGGFISQSVAAGTQYFAKDTIPDIIATYSLGRVYIKDLKGQTEGDLQGTFYNDYTSKGANITYRVQYVNSSETKGIVVGQSSLNEFVPLTCTIIVQISNGHEN</sequence>
<keyword evidence="2" id="KW-1133">Transmembrane helix</keyword>
<dbReference type="SMART" id="SM00740">
    <property type="entry name" value="PASTA"/>
    <property type="match status" value="4"/>
</dbReference>
<accession>A0A290PZV0</accession>
<evidence type="ECO:0000313" key="3">
    <source>
        <dbReference type="EMBL" id="QIW57853.1"/>
    </source>
</evidence>
<evidence type="ECO:0000256" key="2">
    <source>
        <dbReference type="SAM" id="Phobius"/>
    </source>
</evidence>
<feature type="compositionally biased region" description="Polar residues" evidence="1">
    <location>
        <begin position="29"/>
        <end position="53"/>
    </location>
</feature>
<dbReference type="Gene3D" id="3.30.10.20">
    <property type="match status" value="3"/>
</dbReference>
<dbReference type="KEGG" id="lrn:CMV25_07530"/>
<keyword evidence="2" id="KW-0812">Transmembrane</keyword>
<keyword evidence="2" id="KW-0472">Membrane</keyword>
<dbReference type="SUPFAM" id="SSF54184">
    <property type="entry name" value="Penicillin-binding protein 2x (pbp-2x), c-terminal domain"/>
    <property type="match status" value="1"/>
</dbReference>
<dbReference type="RefSeq" id="WP_096040063.1">
    <property type="nucleotide sequence ID" value="NZ_CBCPKB010000016.1"/>
</dbReference>